<dbReference type="PANTHER" id="PTHR30055:SF234">
    <property type="entry name" value="HTH-TYPE TRANSCRIPTIONAL REGULATOR BETI"/>
    <property type="match status" value="1"/>
</dbReference>
<comment type="caution">
    <text evidence="6">The sequence shown here is derived from an EMBL/GenBank/DDBJ whole genome shotgun (WGS) entry which is preliminary data.</text>
</comment>
<dbReference type="PANTHER" id="PTHR30055">
    <property type="entry name" value="HTH-TYPE TRANSCRIPTIONAL REGULATOR RUTR"/>
    <property type="match status" value="1"/>
</dbReference>
<proteinExistence type="predicted"/>
<name>A0ABT2JBR2_9PSEU</name>
<evidence type="ECO:0000259" key="5">
    <source>
        <dbReference type="PROSITE" id="PS50977"/>
    </source>
</evidence>
<dbReference type="Gene3D" id="1.10.357.10">
    <property type="entry name" value="Tetracycline Repressor, domain 2"/>
    <property type="match status" value="1"/>
</dbReference>
<feature type="DNA-binding region" description="H-T-H motif" evidence="4">
    <location>
        <begin position="33"/>
        <end position="52"/>
    </location>
</feature>
<keyword evidence="7" id="KW-1185">Reference proteome</keyword>
<keyword evidence="1" id="KW-0805">Transcription regulation</keyword>
<accession>A0ABT2JBR2</accession>
<evidence type="ECO:0000256" key="4">
    <source>
        <dbReference type="PROSITE-ProRule" id="PRU00335"/>
    </source>
</evidence>
<dbReference type="RefSeq" id="WP_260192292.1">
    <property type="nucleotide sequence ID" value="NZ_JAFFZE010000014.1"/>
</dbReference>
<dbReference type="PROSITE" id="PS50977">
    <property type="entry name" value="HTH_TETR_2"/>
    <property type="match status" value="1"/>
</dbReference>
<protein>
    <submittedName>
        <fullName evidence="6">TetR/AcrR family transcriptional regulator</fullName>
    </submittedName>
</protein>
<evidence type="ECO:0000313" key="7">
    <source>
        <dbReference type="Proteomes" id="UP001156441"/>
    </source>
</evidence>
<evidence type="ECO:0000256" key="2">
    <source>
        <dbReference type="ARBA" id="ARBA00023125"/>
    </source>
</evidence>
<dbReference type="InterPro" id="IPR001647">
    <property type="entry name" value="HTH_TetR"/>
</dbReference>
<dbReference type="Proteomes" id="UP001156441">
    <property type="component" value="Unassembled WGS sequence"/>
</dbReference>
<organism evidence="6 7">
    <name type="scientific">Actinophytocola gossypii</name>
    <dbReference type="NCBI Taxonomy" id="2812003"/>
    <lineage>
        <taxon>Bacteria</taxon>
        <taxon>Bacillati</taxon>
        <taxon>Actinomycetota</taxon>
        <taxon>Actinomycetes</taxon>
        <taxon>Pseudonocardiales</taxon>
        <taxon>Pseudonocardiaceae</taxon>
    </lineage>
</organism>
<reference evidence="6 7" key="1">
    <citation type="submission" date="2021-02" db="EMBL/GenBank/DDBJ databases">
        <title>Actinophytocola xerophila sp. nov., isolated from soil of cotton cropping field.</title>
        <authorList>
            <person name="Huang R."/>
            <person name="Chen X."/>
            <person name="Ge X."/>
            <person name="Liu W."/>
        </authorList>
    </citation>
    <scope>NUCLEOTIDE SEQUENCE [LARGE SCALE GENOMIC DNA]</scope>
    <source>
        <strain evidence="6 7">S1-96</strain>
    </source>
</reference>
<dbReference type="InterPro" id="IPR050109">
    <property type="entry name" value="HTH-type_TetR-like_transc_reg"/>
</dbReference>
<evidence type="ECO:0000313" key="6">
    <source>
        <dbReference type="EMBL" id="MCT2584890.1"/>
    </source>
</evidence>
<dbReference type="SUPFAM" id="SSF46689">
    <property type="entry name" value="Homeodomain-like"/>
    <property type="match status" value="1"/>
</dbReference>
<dbReference type="EMBL" id="JAFFZE010000014">
    <property type="protein sequence ID" value="MCT2584890.1"/>
    <property type="molecule type" value="Genomic_DNA"/>
</dbReference>
<feature type="domain" description="HTH tetR-type" evidence="5">
    <location>
        <begin position="10"/>
        <end position="70"/>
    </location>
</feature>
<dbReference type="Pfam" id="PF00440">
    <property type="entry name" value="TetR_N"/>
    <property type="match status" value="1"/>
</dbReference>
<dbReference type="InterPro" id="IPR009057">
    <property type="entry name" value="Homeodomain-like_sf"/>
</dbReference>
<keyword evidence="2 4" id="KW-0238">DNA-binding</keyword>
<sequence>MGVHVGRPPRFSEDAILDAALDVLTDGGLDGMTIAAIAARLGAPTGSIYHRFPSKAVLLGRLWLRTVLRFQAGFLEAIGHPDVDEAARGVVGHLIEWSRTSPGEARLVAEHWNRPPGENWPEEMTARMSTVNERVDQAIDDYCRRRYGHATPENRYVVRFALQHLPYAAIHVFLLEGLPQPAHLRRVATETSLHALSLA</sequence>
<keyword evidence="3" id="KW-0804">Transcription</keyword>
<dbReference type="PRINTS" id="PR00455">
    <property type="entry name" value="HTHTETR"/>
</dbReference>
<evidence type="ECO:0000256" key="3">
    <source>
        <dbReference type="ARBA" id="ARBA00023163"/>
    </source>
</evidence>
<evidence type="ECO:0000256" key="1">
    <source>
        <dbReference type="ARBA" id="ARBA00023015"/>
    </source>
</evidence>
<gene>
    <name evidence="6" type="ORF">JT362_17385</name>
</gene>